<accession>A0A3B1C482</accession>
<keyword evidence="3" id="KW-0233">DNA recombination</keyword>
<dbReference type="EMBL" id="UOGE01000099">
    <property type="protein sequence ID" value="VAX24979.1"/>
    <property type="molecule type" value="Genomic_DNA"/>
</dbReference>
<evidence type="ECO:0000256" key="3">
    <source>
        <dbReference type="ARBA" id="ARBA00023172"/>
    </source>
</evidence>
<reference evidence="4" key="1">
    <citation type="submission" date="2018-06" db="EMBL/GenBank/DDBJ databases">
        <authorList>
            <person name="Zhirakovskaya E."/>
        </authorList>
    </citation>
    <scope>NUCLEOTIDE SEQUENCE</scope>
</reference>
<evidence type="ECO:0000256" key="1">
    <source>
        <dbReference type="ARBA" id="ARBA00022578"/>
    </source>
</evidence>
<dbReference type="AlphaFoldDB" id="A0A3B1C482"/>
<dbReference type="GO" id="GO:0006313">
    <property type="term" value="P:DNA transposition"/>
    <property type="evidence" value="ECO:0007669"/>
    <property type="project" value="InterPro"/>
</dbReference>
<name>A0A3B1C482_9ZZZZ</name>
<keyword evidence="1" id="KW-0815">Transposition</keyword>
<keyword evidence="2" id="KW-0238">DNA-binding</keyword>
<evidence type="ECO:0000313" key="4">
    <source>
        <dbReference type="EMBL" id="VAX24979.1"/>
    </source>
</evidence>
<sequence length="181" mass="20731">MSKDNLIELETQDSFEGALTDVLRNGARRLLGRAIDAEVEEFLRKHQAVLDTDGRRMIVRNGYHHERDIQTGIGGVKVKATRVRDLRSGEDDPIRFTSRILPPYLRRTKSLEDGYRESEQSWKETLLDLKSRGLKIGPLRHSDYFLSAQNKWQKLNGSNLLAEVIDGVNFVDGIREKRISA</sequence>
<evidence type="ECO:0000256" key="2">
    <source>
        <dbReference type="ARBA" id="ARBA00023125"/>
    </source>
</evidence>
<dbReference type="GO" id="GO:0004803">
    <property type="term" value="F:transposase activity"/>
    <property type="evidence" value="ECO:0007669"/>
    <property type="project" value="InterPro"/>
</dbReference>
<dbReference type="InterPro" id="IPR001207">
    <property type="entry name" value="Transposase_mutator"/>
</dbReference>
<dbReference type="GO" id="GO:0003677">
    <property type="term" value="F:DNA binding"/>
    <property type="evidence" value="ECO:0007669"/>
    <property type="project" value="UniProtKB-KW"/>
</dbReference>
<gene>
    <name evidence="4" type="ORF">MNBD_NITROSPINAE02-252</name>
</gene>
<dbReference type="PANTHER" id="PTHR33217">
    <property type="entry name" value="TRANSPOSASE FOR INSERTION SEQUENCE ELEMENT IS1081"/>
    <property type="match status" value="1"/>
</dbReference>
<protein>
    <recommendedName>
        <fullName evidence="5">Mutator family transposase</fullName>
    </recommendedName>
</protein>
<evidence type="ECO:0008006" key="5">
    <source>
        <dbReference type="Google" id="ProtNLM"/>
    </source>
</evidence>
<proteinExistence type="predicted"/>
<dbReference type="PANTHER" id="PTHR33217:SF9">
    <property type="entry name" value="MUTATOR FAMILY TRANSPOSASE"/>
    <property type="match status" value="1"/>
</dbReference>
<organism evidence="4">
    <name type="scientific">hydrothermal vent metagenome</name>
    <dbReference type="NCBI Taxonomy" id="652676"/>
    <lineage>
        <taxon>unclassified sequences</taxon>
        <taxon>metagenomes</taxon>
        <taxon>ecological metagenomes</taxon>
    </lineage>
</organism>